<dbReference type="InterPro" id="IPR000433">
    <property type="entry name" value="Znf_ZZ"/>
</dbReference>
<evidence type="ECO:0000256" key="13">
    <source>
        <dbReference type="ARBA" id="ARBA00023043"/>
    </source>
</evidence>
<evidence type="ECO:0000256" key="8">
    <source>
        <dbReference type="ARBA" id="ARBA00022737"/>
    </source>
</evidence>
<dbReference type="Proteomes" id="UP000681722">
    <property type="component" value="Unassembled WGS sequence"/>
</dbReference>
<evidence type="ECO:0000313" key="24">
    <source>
        <dbReference type="Proteomes" id="UP000663829"/>
    </source>
</evidence>
<keyword evidence="9 15" id="KW-0863">Zinc-finger</keyword>
<dbReference type="Proteomes" id="UP000677228">
    <property type="component" value="Unassembled WGS sequence"/>
</dbReference>
<evidence type="ECO:0000256" key="6">
    <source>
        <dbReference type="ARBA" id="ARBA00022679"/>
    </source>
</evidence>
<evidence type="ECO:0000313" key="20">
    <source>
        <dbReference type="EMBL" id="CAF0788949.1"/>
    </source>
</evidence>
<evidence type="ECO:0000256" key="7">
    <source>
        <dbReference type="ARBA" id="ARBA00022723"/>
    </source>
</evidence>
<dbReference type="Pfam" id="PF06701">
    <property type="entry name" value="MIB_HERC2"/>
    <property type="match status" value="2"/>
</dbReference>
<dbReference type="FunFam" id="2.30.30.40:FF:000078">
    <property type="entry name" value="Putative e3 ubiquitin-protein ligase mib2"/>
    <property type="match status" value="1"/>
</dbReference>
<dbReference type="InterPro" id="IPR002110">
    <property type="entry name" value="Ankyrin_rpt"/>
</dbReference>
<dbReference type="PROSITE" id="PS50135">
    <property type="entry name" value="ZF_ZZ_2"/>
    <property type="match status" value="1"/>
</dbReference>
<dbReference type="EC" id="2.3.2.27" evidence="4"/>
<feature type="domain" description="RING-type" evidence="17">
    <location>
        <begin position="940"/>
        <end position="973"/>
    </location>
</feature>
<dbReference type="InterPro" id="IPR042056">
    <property type="entry name" value="MIB1/2_ZZ"/>
</dbReference>
<dbReference type="Pfam" id="PF00569">
    <property type="entry name" value="ZZ"/>
    <property type="match status" value="1"/>
</dbReference>
<evidence type="ECO:0000256" key="15">
    <source>
        <dbReference type="PROSITE-ProRule" id="PRU00228"/>
    </source>
</evidence>
<accession>A0A813X792</accession>
<keyword evidence="24" id="KW-1185">Reference proteome</keyword>
<comment type="pathway">
    <text evidence="3">Protein modification; protein ubiquitination.</text>
</comment>
<dbReference type="CDD" id="cd02339">
    <property type="entry name" value="ZZ_Mind_bomb"/>
    <property type="match status" value="1"/>
</dbReference>
<keyword evidence="12" id="KW-0914">Notch signaling pathway</keyword>
<evidence type="ECO:0000256" key="4">
    <source>
        <dbReference type="ARBA" id="ARBA00012483"/>
    </source>
</evidence>
<dbReference type="InterPro" id="IPR001841">
    <property type="entry name" value="Znf_RING"/>
</dbReference>
<evidence type="ECO:0000256" key="5">
    <source>
        <dbReference type="ARBA" id="ARBA00022490"/>
    </source>
</evidence>
<dbReference type="FunFam" id="3.30.60.90:FF:000004">
    <property type="entry name" value="Putative E3 ubiquitin-protein ligase MIB2"/>
    <property type="match status" value="1"/>
</dbReference>
<sequence length="984" mass="110631">MLEVGIRVVRGPDWKWGNQDDGEGHVGTVVEIGKPGSSTSPDKTVVVQWDSGSRTNYRVGYQNAFDLRVFDNAQIGVRHPNVICDSCRKHGILGMRWKCGKCFDFDLCTQCYMQDKHDLTHPFIRFETSTNTQGYKLQSRQQLPEKVLAKGIFKGAMVVRGADWDWNNQDGGNGQGKVTEIKGWERESGRSVATVQWTHNQNFNVYRVGHKGKVDLKYVQEAKNGNYYKMHLPVLGEHVERLLPPVLGMSLFSIGEKVRVMLDLDLLKQLQEGHGGWNIKMADVIGKIGCVHRVTDRGDIRVQFDGLNNRWTFHPGALTKVHAFLVGDYVKISPDEDKVRLYQKGHGEWSEGMQTIVGRIGKVIQVYSDGDIRVSCLGSGQIYTFNPLCCLPIPKHQVELQNTIAWNEHEWASNSLANSCKQLQFIYERTANSMGAQDEEENGDIVRLAAQGKYAQVRDLLVKNPQLVDYRSGDKSSLMVSSHQGHLDVVKLLLTYRCNLELKDSDGDTALHYSCFGNQSDCMDLLISKGADINSVNLTGCSTLHIAVNKQFLTCTKILLKYQHQLDINLQDVYGDTAVHDIANTRVKYGSDVNVISDSTLSLIQEFENQSLQNLHEQQSNYSGSSSSTTVDPKDSRELIDLILQVPNVNFSLKNKRGFNVLHHAALKGNSYVTSRLITICRQLVDSKKDDAALNGHKDVTSLLLREGHADIEIVNNRKQTALHLAVSQGHTSIIELLIVNGAKVNVLDEDGDTPLHLILSKQQQVQEPKPGECDQILEFSKSLPSEFRYVPNSVIAAYLVKNEAPLLCKNRHDRMPLDYIAQEQPRFKEYLTLLNRSIIAKQIPTTFCMICDESAASILFEPCKHKVACYECCLKMKRCVLCQLAIEHKYQPDGQSIAMTPSLLAPSSKPQQQTQRHGSVDKLKELESKVQELEDSNLCSICMERQRNVAFLCGHTACSECSQPLKTCHICRKQIMKKINLYS</sequence>
<dbReference type="Gene3D" id="2.30.30.40">
    <property type="entry name" value="SH3 Domains"/>
    <property type="match status" value="2"/>
</dbReference>
<dbReference type="SUPFAM" id="SSF48403">
    <property type="entry name" value="Ankyrin repeat"/>
    <property type="match status" value="1"/>
</dbReference>
<dbReference type="Proteomes" id="UP000682733">
    <property type="component" value="Unassembled WGS sequence"/>
</dbReference>
<feature type="repeat" description="ANK" evidence="14">
    <location>
        <begin position="506"/>
        <end position="538"/>
    </location>
</feature>
<feature type="compositionally biased region" description="Polar residues" evidence="16">
    <location>
        <begin position="909"/>
        <end position="918"/>
    </location>
</feature>
<evidence type="ECO:0000256" key="10">
    <source>
        <dbReference type="ARBA" id="ARBA00022786"/>
    </source>
</evidence>
<organism evidence="21 24">
    <name type="scientific">Didymodactylos carnosus</name>
    <dbReference type="NCBI Taxonomy" id="1234261"/>
    <lineage>
        <taxon>Eukaryota</taxon>
        <taxon>Metazoa</taxon>
        <taxon>Spiralia</taxon>
        <taxon>Gnathifera</taxon>
        <taxon>Rotifera</taxon>
        <taxon>Eurotatoria</taxon>
        <taxon>Bdelloidea</taxon>
        <taxon>Philodinida</taxon>
        <taxon>Philodinidae</taxon>
        <taxon>Didymodactylos</taxon>
    </lineage>
</organism>
<dbReference type="InterPro" id="IPR010606">
    <property type="entry name" value="Mib_Herc2"/>
</dbReference>
<keyword evidence="6" id="KW-0808">Transferase</keyword>
<dbReference type="PANTHER" id="PTHR24202">
    <property type="entry name" value="E3 UBIQUITIN-PROTEIN LIGASE MIB2"/>
    <property type="match status" value="1"/>
</dbReference>
<keyword evidence="8" id="KW-0677">Repeat</keyword>
<dbReference type="InterPro" id="IPR036770">
    <property type="entry name" value="Ankyrin_rpt-contain_sf"/>
</dbReference>
<dbReference type="EMBL" id="CAJNOQ010001073">
    <property type="protein sequence ID" value="CAF0865677.1"/>
    <property type="molecule type" value="Genomic_DNA"/>
</dbReference>
<keyword evidence="5" id="KW-0963">Cytoplasm</keyword>
<dbReference type="Pfam" id="PF13920">
    <property type="entry name" value="zf-C3HC4_3"/>
    <property type="match status" value="2"/>
</dbReference>
<feature type="region of interest" description="Disordered" evidence="16">
    <location>
        <begin position="902"/>
        <end position="922"/>
    </location>
</feature>
<name>A0A813X792_9BILA</name>
<dbReference type="Pfam" id="PF12796">
    <property type="entry name" value="Ank_2"/>
    <property type="match status" value="2"/>
</dbReference>
<evidence type="ECO:0000259" key="17">
    <source>
        <dbReference type="PROSITE" id="PS50089"/>
    </source>
</evidence>
<feature type="repeat" description="ANK" evidence="14">
    <location>
        <begin position="718"/>
        <end position="750"/>
    </location>
</feature>
<dbReference type="InterPro" id="IPR040847">
    <property type="entry name" value="SH3_15"/>
</dbReference>
<dbReference type="InterPro" id="IPR043145">
    <property type="entry name" value="Znf_ZZ_sf"/>
</dbReference>
<dbReference type="PROSITE" id="PS01357">
    <property type="entry name" value="ZF_ZZ_1"/>
    <property type="match status" value="1"/>
</dbReference>
<evidence type="ECO:0000259" key="19">
    <source>
        <dbReference type="PROSITE" id="PS51416"/>
    </source>
</evidence>
<dbReference type="SMART" id="SM00184">
    <property type="entry name" value="RING"/>
    <property type="match status" value="2"/>
</dbReference>
<evidence type="ECO:0000313" key="23">
    <source>
        <dbReference type="EMBL" id="CAF3653177.1"/>
    </source>
</evidence>
<evidence type="ECO:0000256" key="12">
    <source>
        <dbReference type="ARBA" id="ARBA00022976"/>
    </source>
</evidence>
<dbReference type="PROSITE" id="PS50088">
    <property type="entry name" value="ANK_REPEAT"/>
    <property type="match status" value="3"/>
</dbReference>
<feature type="domain" description="RING-type" evidence="17">
    <location>
        <begin position="849"/>
        <end position="884"/>
    </location>
</feature>
<dbReference type="FunFam" id="2.30.30.40:FF:000044">
    <property type="entry name" value="E3 ubiquitin-protein ligase MIB2, putative"/>
    <property type="match status" value="1"/>
</dbReference>
<keyword evidence="7" id="KW-0479">Metal-binding</keyword>
<comment type="caution">
    <text evidence="21">The sequence shown here is derived from an EMBL/GenBank/DDBJ whole genome shotgun (WGS) entry which is preliminary data.</text>
</comment>
<dbReference type="GO" id="GO:0005737">
    <property type="term" value="C:cytoplasm"/>
    <property type="evidence" value="ECO:0007669"/>
    <property type="project" value="UniProtKB-SubCell"/>
</dbReference>
<dbReference type="PROSITE" id="PS50297">
    <property type="entry name" value="ANK_REP_REGION"/>
    <property type="match status" value="2"/>
</dbReference>
<evidence type="ECO:0000259" key="18">
    <source>
        <dbReference type="PROSITE" id="PS50135"/>
    </source>
</evidence>
<dbReference type="PROSITE" id="PS50089">
    <property type="entry name" value="ZF_RING_2"/>
    <property type="match status" value="2"/>
</dbReference>
<gene>
    <name evidence="21" type="ORF">GPM918_LOCUS6824</name>
    <name evidence="20" type="ORF">OVA965_LOCUS4031</name>
    <name evidence="23" type="ORF">SRO942_LOCUS6824</name>
    <name evidence="22" type="ORF">TMI583_LOCUS4029</name>
</gene>
<evidence type="ECO:0000256" key="16">
    <source>
        <dbReference type="SAM" id="MobiDB-lite"/>
    </source>
</evidence>
<evidence type="ECO:0000313" key="22">
    <source>
        <dbReference type="EMBL" id="CAF3571401.1"/>
    </source>
</evidence>
<dbReference type="InterPro" id="IPR037252">
    <property type="entry name" value="Mib_Herc2_sf"/>
</dbReference>
<keyword evidence="13 14" id="KW-0040">ANK repeat</keyword>
<dbReference type="UniPathway" id="UPA00143"/>
<evidence type="ECO:0000256" key="11">
    <source>
        <dbReference type="ARBA" id="ARBA00022833"/>
    </source>
</evidence>
<feature type="domain" description="MIB/HERC2" evidence="19">
    <location>
        <begin position="1"/>
        <end position="73"/>
    </location>
</feature>
<keyword evidence="11" id="KW-0862">Zinc</keyword>
<dbReference type="CDD" id="cd16520">
    <property type="entry name" value="RING-HC_MIBs-like"/>
    <property type="match status" value="1"/>
</dbReference>
<comment type="subcellular location">
    <subcellularLocation>
        <location evidence="2">Cytoplasm</location>
    </subcellularLocation>
</comment>
<evidence type="ECO:0000313" key="21">
    <source>
        <dbReference type="EMBL" id="CAF0865677.1"/>
    </source>
</evidence>
<dbReference type="GO" id="GO:0061630">
    <property type="term" value="F:ubiquitin protein ligase activity"/>
    <property type="evidence" value="ECO:0007669"/>
    <property type="project" value="UniProtKB-EC"/>
</dbReference>
<dbReference type="SMART" id="SM00291">
    <property type="entry name" value="ZnF_ZZ"/>
    <property type="match status" value="1"/>
</dbReference>
<feature type="repeat" description="ANK" evidence="14">
    <location>
        <begin position="473"/>
        <end position="505"/>
    </location>
</feature>
<proteinExistence type="predicted"/>
<feature type="domain" description="ZZ-type" evidence="18">
    <location>
        <begin position="79"/>
        <end position="131"/>
    </location>
</feature>
<dbReference type="InterPro" id="IPR013083">
    <property type="entry name" value="Znf_RING/FYVE/PHD"/>
</dbReference>
<dbReference type="OrthoDB" id="2122982at2759"/>
<reference evidence="21" key="1">
    <citation type="submission" date="2021-02" db="EMBL/GenBank/DDBJ databases">
        <authorList>
            <person name="Nowell W R."/>
        </authorList>
    </citation>
    <scope>NUCLEOTIDE SEQUENCE</scope>
</reference>
<comment type="catalytic activity">
    <reaction evidence="1">
        <text>S-ubiquitinyl-[E2 ubiquitin-conjugating enzyme]-L-cysteine + [acceptor protein]-L-lysine = [E2 ubiquitin-conjugating enzyme]-L-cysteine + N(6)-ubiquitinyl-[acceptor protein]-L-lysine.</text>
        <dbReference type="EC" id="2.3.2.27"/>
    </reaction>
</comment>
<feature type="domain" description="MIB/HERC2" evidence="19">
    <location>
        <begin position="144"/>
        <end position="222"/>
    </location>
</feature>
<dbReference type="AlphaFoldDB" id="A0A813X792"/>
<dbReference type="EMBL" id="CAJOBA010001024">
    <property type="protein sequence ID" value="CAF3571401.1"/>
    <property type="molecule type" value="Genomic_DNA"/>
</dbReference>
<dbReference type="GO" id="GO:0008270">
    <property type="term" value="F:zinc ion binding"/>
    <property type="evidence" value="ECO:0007669"/>
    <property type="project" value="UniProtKB-KW"/>
</dbReference>
<dbReference type="PANTHER" id="PTHR24202:SF4">
    <property type="entry name" value="E3 UBIQUITIN-PROTEIN LIGASE MIB2-RELATED"/>
    <property type="match status" value="1"/>
</dbReference>
<protein>
    <recommendedName>
        <fullName evidence="4">RING-type E3 ubiquitin transferase</fullName>
        <ecNumber evidence="4">2.3.2.27</ecNumber>
    </recommendedName>
</protein>
<dbReference type="GO" id="GO:0016567">
    <property type="term" value="P:protein ubiquitination"/>
    <property type="evidence" value="ECO:0007669"/>
    <property type="project" value="UniProtKB-UniPathway"/>
</dbReference>
<evidence type="ECO:0000256" key="1">
    <source>
        <dbReference type="ARBA" id="ARBA00000900"/>
    </source>
</evidence>
<dbReference type="SUPFAM" id="SSF159034">
    <property type="entry name" value="Mib/herc2 domain-like"/>
    <property type="match status" value="2"/>
</dbReference>
<evidence type="ECO:0000256" key="14">
    <source>
        <dbReference type="PROSITE-ProRule" id="PRU00023"/>
    </source>
</evidence>
<dbReference type="Gene3D" id="3.30.60.90">
    <property type="match status" value="1"/>
</dbReference>
<dbReference type="SUPFAM" id="SSF57850">
    <property type="entry name" value="RING/U-box"/>
    <property type="match status" value="2"/>
</dbReference>
<keyword evidence="10" id="KW-0833">Ubl conjugation pathway</keyword>
<dbReference type="Proteomes" id="UP000663829">
    <property type="component" value="Unassembled WGS sequence"/>
</dbReference>
<dbReference type="EMBL" id="CAJNOK010001024">
    <property type="protein sequence ID" value="CAF0788949.1"/>
    <property type="molecule type" value="Genomic_DNA"/>
</dbReference>
<dbReference type="PROSITE" id="PS51416">
    <property type="entry name" value="MIB_HERC2"/>
    <property type="match status" value="2"/>
</dbReference>
<evidence type="ECO:0000256" key="3">
    <source>
        <dbReference type="ARBA" id="ARBA00004906"/>
    </source>
</evidence>
<evidence type="ECO:0000256" key="2">
    <source>
        <dbReference type="ARBA" id="ARBA00004496"/>
    </source>
</evidence>
<dbReference type="EMBL" id="CAJOBC010001073">
    <property type="protein sequence ID" value="CAF3653177.1"/>
    <property type="molecule type" value="Genomic_DNA"/>
</dbReference>
<dbReference type="SMART" id="SM00248">
    <property type="entry name" value="ANK"/>
    <property type="match status" value="5"/>
</dbReference>
<dbReference type="Gene3D" id="1.25.40.20">
    <property type="entry name" value="Ankyrin repeat-containing domain"/>
    <property type="match status" value="2"/>
</dbReference>
<dbReference type="Pfam" id="PF18346">
    <property type="entry name" value="SH3_15"/>
    <property type="match status" value="2"/>
</dbReference>
<evidence type="ECO:0000256" key="9">
    <source>
        <dbReference type="ARBA" id="ARBA00022771"/>
    </source>
</evidence>
<dbReference type="Gene3D" id="3.30.40.10">
    <property type="entry name" value="Zinc/RING finger domain, C3HC4 (zinc finger)"/>
    <property type="match status" value="2"/>
</dbReference>
<dbReference type="GO" id="GO:0007219">
    <property type="term" value="P:Notch signaling pathway"/>
    <property type="evidence" value="ECO:0007669"/>
    <property type="project" value="UniProtKB-KW"/>
</dbReference>